<evidence type="ECO:0000313" key="2">
    <source>
        <dbReference type="EMBL" id="KAJ5204303.1"/>
    </source>
</evidence>
<dbReference type="AlphaFoldDB" id="A0A9W9SZW4"/>
<feature type="domain" description="Beta-galactosidase" evidence="1">
    <location>
        <begin position="40"/>
        <end position="198"/>
    </location>
</feature>
<sequence length="198" mass="22169">MSWSDVWKAEPFKCKPDLIQPVDAWHYSPAITEEQDSVSPTYSTARFLRDSGVDCIDSASCKWHRDQSYLIRHADFSSLENTQYTITVPTSQGNVIIPQLGGKLSFNDRDSKFHVADYDLGRMNLVYSSAEIFTWARGAGLTRLVILYGDACEMHELALSRHIGNPSVVKGSNVTIRQMNATCVIQWAVSPIAVHLDT</sequence>
<dbReference type="SUPFAM" id="SSF51011">
    <property type="entry name" value="Glycosyl hydrolase domain"/>
    <property type="match status" value="1"/>
</dbReference>
<dbReference type="RefSeq" id="XP_058308782.1">
    <property type="nucleotide sequence ID" value="XM_058452244.1"/>
</dbReference>
<dbReference type="SMART" id="SM01029">
    <property type="entry name" value="BetaGal_dom2"/>
    <property type="match status" value="1"/>
</dbReference>
<dbReference type="Gene3D" id="2.102.20.10">
    <property type="entry name" value="Beta-galactosidase, domain 2"/>
    <property type="match status" value="1"/>
</dbReference>
<dbReference type="GeneID" id="83179545"/>
<dbReference type="Pfam" id="PF10435">
    <property type="entry name" value="BetaGal_dom2"/>
    <property type="match status" value="1"/>
</dbReference>
<organism evidence="2 3">
    <name type="scientific">Penicillium cinerascens</name>
    <dbReference type="NCBI Taxonomy" id="70096"/>
    <lineage>
        <taxon>Eukaryota</taxon>
        <taxon>Fungi</taxon>
        <taxon>Dikarya</taxon>
        <taxon>Ascomycota</taxon>
        <taxon>Pezizomycotina</taxon>
        <taxon>Eurotiomycetes</taxon>
        <taxon>Eurotiomycetidae</taxon>
        <taxon>Eurotiales</taxon>
        <taxon>Aspergillaceae</taxon>
        <taxon>Penicillium</taxon>
    </lineage>
</organism>
<dbReference type="OrthoDB" id="1657402at2759"/>
<reference evidence="2" key="1">
    <citation type="submission" date="2022-12" db="EMBL/GenBank/DDBJ databases">
        <authorList>
            <person name="Petersen C."/>
        </authorList>
    </citation>
    <scope>NUCLEOTIDE SEQUENCE</scope>
    <source>
        <strain evidence="2">IBT 15544</strain>
    </source>
</reference>
<accession>A0A9W9SZW4</accession>
<dbReference type="InterPro" id="IPR018954">
    <property type="entry name" value="Betagal_dom2"/>
</dbReference>
<comment type="caution">
    <text evidence="2">The sequence shown here is derived from an EMBL/GenBank/DDBJ whole genome shotgun (WGS) entry which is preliminary data.</text>
</comment>
<protein>
    <recommendedName>
        <fullName evidence="1">Beta-galactosidase domain-containing protein</fullName>
    </recommendedName>
</protein>
<dbReference type="InterPro" id="IPR037110">
    <property type="entry name" value="Betagal_dom2_sf"/>
</dbReference>
<proteinExistence type="predicted"/>
<dbReference type="Proteomes" id="UP001150904">
    <property type="component" value="Unassembled WGS sequence"/>
</dbReference>
<evidence type="ECO:0000259" key="1">
    <source>
        <dbReference type="SMART" id="SM01029"/>
    </source>
</evidence>
<name>A0A9W9SZW4_9EURO</name>
<gene>
    <name evidence="2" type="ORF">N7498_005182</name>
</gene>
<evidence type="ECO:0000313" key="3">
    <source>
        <dbReference type="Proteomes" id="UP001150904"/>
    </source>
</evidence>
<dbReference type="EMBL" id="JAPQKR010000012">
    <property type="protein sequence ID" value="KAJ5204303.1"/>
    <property type="molecule type" value="Genomic_DNA"/>
</dbReference>
<keyword evidence="3" id="KW-1185">Reference proteome</keyword>
<reference evidence="2" key="2">
    <citation type="journal article" date="2023" name="IMA Fungus">
        <title>Comparative genomic study of the Penicillium genus elucidates a diverse pangenome and 15 lateral gene transfer events.</title>
        <authorList>
            <person name="Petersen C."/>
            <person name="Sorensen T."/>
            <person name="Nielsen M.R."/>
            <person name="Sondergaard T.E."/>
            <person name="Sorensen J.L."/>
            <person name="Fitzpatrick D.A."/>
            <person name="Frisvad J.C."/>
            <person name="Nielsen K.L."/>
        </authorList>
    </citation>
    <scope>NUCLEOTIDE SEQUENCE</scope>
    <source>
        <strain evidence="2">IBT 15544</strain>
    </source>
</reference>